<dbReference type="PANTHER" id="PTHR45813:SF2">
    <property type="entry name" value="ADHESION G-PROTEIN COUPLED RECEPTOR F3"/>
    <property type="match status" value="1"/>
</dbReference>
<dbReference type="EMBL" id="JBHFQA010000019">
    <property type="protein sequence ID" value="KAL2082406.1"/>
    <property type="molecule type" value="Genomic_DNA"/>
</dbReference>
<feature type="transmembrane region" description="Helical" evidence="11">
    <location>
        <begin position="889"/>
        <end position="908"/>
    </location>
</feature>
<keyword evidence="9" id="KW-0325">Glycoprotein</keyword>
<dbReference type="SMART" id="SM00303">
    <property type="entry name" value="GPS"/>
    <property type="match status" value="1"/>
</dbReference>
<comment type="similarity">
    <text evidence="2">Belongs to the G-protein coupled receptor 2 family. Adhesion G-protein coupled receptor (ADGR) subfamily.</text>
</comment>
<gene>
    <name evidence="15" type="ORF">ACEWY4_022224</name>
</gene>
<keyword evidence="5" id="KW-0297">G-protein coupled receptor</keyword>
<dbReference type="Gene3D" id="1.20.1070.10">
    <property type="entry name" value="Rhodopsin 7-helix transmembrane proteins"/>
    <property type="match status" value="1"/>
</dbReference>
<feature type="transmembrane region" description="Helical" evidence="11">
    <location>
        <begin position="845"/>
        <end position="868"/>
    </location>
</feature>
<dbReference type="Gene3D" id="2.60.220.50">
    <property type="match status" value="1"/>
</dbReference>
<dbReference type="InterPro" id="IPR000203">
    <property type="entry name" value="GPS"/>
</dbReference>
<evidence type="ECO:0000256" key="1">
    <source>
        <dbReference type="ARBA" id="ARBA00004141"/>
    </source>
</evidence>
<keyword evidence="4 11" id="KW-1133">Transmembrane helix</keyword>
<dbReference type="InterPro" id="IPR036445">
    <property type="entry name" value="GPCR_2_extracell_dom_sf"/>
</dbReference>
<evidence type="ECO:0000313" key="15">
    <source>
        <dbReference type="EMBL" id="KAL2082406.1"/>
    </source>
</evidence>
<dbReference type="SUPFAM" id="SSF111418">
    <property type="entry name" value="Hormone receptor domain"/>
    <property type="match status" value="1"/>
</dbReference>
<keyword evidence="3 11" id="KW-0812">Transmembrane</keyword>
<dbReference type="Gene3D" id="4.10.1240.10">
    <property type="entry name" value="GPCR, family 2, extracellular hormone receptor domain"/>
    <property type="match status" value="1"/>
</dbReference>
<feature type="transmembrane region" description="Helical" evidence="11">
    <location>
        <begin position="687"/>
        <end position="711"/>
    </location>
</feature>
<dbReference type="GO" id="GO:0004930">
    <property type="term" value="F:G protein-coupled receptor activity"/>
    <property type="evidence" value="ECO:0007669"/>
    <property type="project" value="UniProtKB-KW"/>
</dbReference>
<proteinExistence type="inferred from homology"/>
<evidence type="ECO:0000256" key="4">
    <source>
        <dbReference type="ARBA" id="ARBA00022989"/>
    </source>
</evidence>
<comment type="caution">
    <text evidence="15">The sequence shown here is derived from an EMBL/GenBank/DDBJ whole genome shotgun (WGS) entry which is preliminary data.</text>
</comment>
<accession>A0ABD1J5E3</accession>
<dbReference type="InterPro" id="IPR017981">
    <property type="entry name" value="GPCR_2-like_7TM"/>
</dbReference>
<evidence type="ECO:0000256" key="7">
    <source>
        <dbReference type="ARBA" id="ARBA00023157"/>
    </source>
</evidence>
<evidence type="ECO:0000313" key="16">
    <source>
        <dbReference type="Proteomes" id="UP001591681"/>
    </source>
</evidence>
<evidence type="ECO:0000256" key="5">
    <source>
        <dbReference type="ARBA" id="ARBA00023040"/>
    </source>
</evidence>
<keyword evidence="8" id="KW-0675">Receptor</keyword>
<dbReference type="PROSITE" id="PS50221">
    <property type="entry name" value="GAIN_B"/>
    <property type="match status" value="1"/>
</dbReference>
<dbReference type="GO" id="GO:0016020">
    <property type="term" value="C:membrane"/>
    <property type="evidence" value="ECO:0007669"/>
    <property type="project" value="UniProtKB-SubCell"/>
</dbReference>
<evidence type="ECO:0000256" key="6">
    <source>
        <dbReference type="ARBA" id="ARBA00023136"/>
    </source>
</evidence>
<feature type="transmembrane region" description="Helical" evidence="11">
    <location>
        <begin position="763"/>
        <end position="785"/>
    </location>
</feature>
<dbReference type="InterPro" id="IPR046338">
    <property type="entry name" value="GAIN_dom_sf"/>
</dbReference>
<dbReference type="InterPro" id="IPR001879">
    <property type="entry name" value="GPCR_2_extracellular_dom"/>
</dbReference>
<evidence type="ECO:0000256" key="8">
    <source>
        <dbReference type="ARBA" id="ARBA00023170"/>
    </source>
</evidence>
<evidence type="ECO:0000256" key="10">
    <source>
        <dbReference type="ARBA" id="ARBA00023224"/>
    </source>
</evidence>
<dbReference type="InterPro" id="IPR057244">
    <property type="entry name" value="GAIN_B"/>
</dbReference>
<dbReference type="InterPro" id="IPR000832">
    <property type="entry name" value="GPCR_2_secretin-like"/>
</dbReference>
<feature type="transmembrane region" description="Helical" evidence="11">
    <location>
        <begin position="920"/>
        <end position="941"/>
    </location>
</feature>
<organism evidence="15 16">
    <name type="scientific">Coilia grayii</name>
    <name type="common">Gray's grenadier anchovy</name>
    <dbReference type="NCBI Taxonomy" id="363190"/>
    <lineage>
        <taxon>Eukaryota</taxon>
        <taxon>Metazoa</taxon>
        <taxon>Chordata</taxon>
        <taxon>Craniata</taxon>
        <taxon>Vertebrata</taxon>
        <taxon>Euteleostomi</taxon>
        <taxon>Actinopterygii</taxon>
        <taxon>Neopterygii</taxon>
        <taxon>Teleostei</taxon>
        <taxon>Clupei</taxon>
        <taxon>Clupeiformes</taxon>
        <taxon>Clupeoidei</taxon>
        <taxon>Engraulidae</taxon>
        <taxon>Coilinae</taxon>
        <taxon>Coilia</taxon>
    </lineage>
</organism>
<dbReference type="Proteomes" id="UP001591681">
    <property type="component" value="Unassembled WGS sequence"/>
</dbReference>
<dbReference type="PANTHER" id="PTHR45813">
    <property type="entry name" value="IG-LIKE DOMAIN-CONTAINING PROTEIN"/>
    <property type="match status" value="1"/>
</dbReference>
<dbReference type="InterPro" id="IPR051587">
    <property type="entry name" value="Adhesion_GPCR"/>
</dbReference>
<dbReference type="AlphaFoldDB" id="A0ABD1J5E3"/>
<evidence type="ECO:0000256" key="3">
    <source>
        <dbReference type="ARBA" id="ARBA00022692"/>
    </source>
</evidence>
<evidence type="ECO:0000259" key="14">
    <source>
        <dbReference type="PROSITE" id="PS50261"/>
    </source>
</evidence>
<evidence type="ECO:0000256" key="11">
    <source>
        <dbReference type="SAM" id="Phobius"/>
    </source>
</evidence>
<dbReference type="PROSITE" id="PS50227">
    <property type="entry name" value="G_PROTEIN_RECEP_F2_3"/>
    <property type="match status" value="1"/>
</dbReference>
<protein>
    <submittedName>
        <fullName evidence="15">Uncharacterized protein</fullName>
    </submittedName>
</protein>
<comment type="subcellular location">
    <subcellularLocation>
        <location evidence="1">Membrane</location>
        <topology evidence="1">Multi-pass membrane protein</topology>
    </subcellularLocation>
</comment>
<keyword evidence="16" id="KW-1185">Reference proteome</keyword>
<keyword evidence="10" id="KW-0807">Transducer</keyword>
<evidence type="ECO:0000259" key="13">
    <source>
        <dbReference type="PROSITE" id="PS50227"/>
    </source>
</evidence>
<name>A0ABD1J5E3_9TELE</name>
<feature type="transmembrane region" description="Helical" evidence="11">
    <location>
        <begin position="723"/>
        <end position="743"/>
    </location>
</feature>
<sequence length="958" mass="105185">MQLKKHIHEDNYVQRRALTTARVVSWAECQIVDDETTCWCAPTQVWSDDVSKDHSICRNKVECVANISHYTPLCVPKVPIQLMGTMVNLGSSSWSQSVLNSTVATTFNGVNGFERLTTSTTNGQNAEFEVNLNAVFKTAELTLLIKALETQLTARITVEATGLAKIIAPNDTVLYKSNQTLICYINDTLNTCSWFITKDNELPAQIGNGTQVKVGGSGCTDTTKFELIQATGVWNGLYTCKFSDGTIFQKASTNLSIAVLPDAITMTSDPQTADCTGAGVTDVRMSVKCGILPPSRPDNYIVTLDETMTMTTDGTISNGKQWYSHDISIPCKDTTVKNVTTTCTFKNSKGQKAEANLSIPVLHRTDYFCGAEKTWPKTKANEIATGTCPTGTVGNISRPCNAKGEWQAELNFCVNEAIQKLSSSVENFRLGFNATPDVAGQIFSGLKNNSASGTNMTVGDVMATVDILEAMALATSNVALRDDSMMSDFIDSSSNILSTSWTDNTALVNRIAKTYLKGVEGLVANIKVNESKGYNSSKIQLQICKNNDVCNSTIFDVEMSLSTTAQQSKVLVLKNLSERLPSNVEGTEYLTLPDSVVLSATLENASDHTADITMVFPFNKTTDLPGVKFHCVYWMTNESKWSTEGCMWEEKGDNIICKCSHLTSFSALMSKNPEDLADSPFLDELTYIGLGVSICSLIVFLIIESIVWGAVTKSNLSHFRHTCLVNIGVCLLIADCSFLASAFPKELGDLTCLLMVLAKHFFFTAMFFWMLCLSIMLLHQLIFVFSPLRKKVFMILAFTIGYACPVVTVGVSYVYYVRVSKSSYYNPKNCWLKYEGPMQGSLHAFLFPVGVITLMNLMSMMVVIVTLLRPQVSEGKADDKQTVKSILKAVVFLTPVFGGTWLLGYFVFSMDAKTSIGKIVNYAFTIVNSLQGFFILVTGCIGEKKVNTNFVFNKIHVL</sequence>
<feature type="domain" description="G-protein coupled receptors family 2 profile 2" evidence="14">
    <location>
        <begin position="682"/>
        <end position="943"/>
    </location>
</feature>
<evidence type="ECO:0000256" key="2">
    <source>
        <dbReference type="ARBA" id="ARBA00007343"/>
    </source>
</evidence>
<dbReference type="Pfam" id="PF00002">
    <property type="entry name" value="7tm_2"/>
    <property type="match status" value="1"/>
</dbReference>
<keyword evidence="7" id="KW-1015">Disulfide bond</keyword>
<dbReference type="PRINTS" id="PR00249">
    <property type="entry name" value="GPCRSECRETIN"/>
</dbReference>
<dbReference type="PROSITE" id="PS50261">
    <property type="entry name" value="G_PROTEIN_RECEP_F2_4"/>
    <property type="match status" value="1"/>
</dbReference>
<feature type="transmembrane region" description="Helical" evidence="11">
    <location>
        <begin position="792"/>
        <end position="816"/>
    </location>
</feature>
<evidence type="ECO:0000259" key="12">
    <source>
        <dbReference type="PROSITE" id="PS50221"/>
    </source>
</evidence>
<dbReference type="Pfam" id="PF01825">
    <property type="entry name" value="GPS"/>
    <property type="match status" value="1"/>
</dbReference>
<reference evidence="15 16" key="1">
    <citation type="submission" date="2024-09" db="EMBL/GenBank/DDBJ databases">
        <title>A chromosome-level genome assembly of Gray's grenadier anchovy, Coilia grayii.</title>
        <authorList>
            <person name="Fu Z."/>
        </authorList>
    </citation>
    <scope>NUCLEOTIDE SEQUENCE [LARGE SCALE GENOMIC DNA]</scope>
    <source>
        <strain evidence="15">G4</strain>
        <tissue evidence="15">Muscle</tissue>
    </source>
</reference>
<evidence type="ECO:0000256" key="9">
    <source>
        <dbReference type="ARBA" id="ARBA00023180"/>
    </source>
</evidence>
<keyword evidence="6 11" id="KW-0472">Membrane</keyword>
<feature type="domain" description="G-protein coupled receptors family 2 profile 1" evidence="13">
    <location>
        <begin position="375"/>
        <end position="406"/>
    </location>
</feature>
<dbReference type="FunFam" id="1.20.1070.10:FF:000058">
    <property type="entry name" value="Adhesion G protein-coupled receptor F5"/>
    <property type="match status" value="1"/>
</dbReference>
<feature type="domain" description="GAIN-B" evidence="12">
    <location>
        <begin position="530"/>
        <end position="675"/>
    </location>
</feature>